<feature type="region of interest" description="Disordered" evidence="1">
    <location>
        <begin position="1"/>
        <end position="26"/>
    </location>
</feature>
<proteinExistence type="predicted"/>
<protein>
    <submittedName>
        <fullName evidence="2">Uncharacterized protein</fullName>
    </submittedName>
</protein>
<comment type="caution">
    <text evidence="2">The sequence shown here is derived from an EMBL/GenBank/DDBJ whole genome shotgun (WGS) entry which is preliminary data.</text>
</comment>
<accession>A0A9Q0KCW7</accession>
<sequence length="170" mass="18905">MWMTTLIDQMSDDRPQGSKGAERGCCPDSIRRLIGYSQGHSTGDGYPFNSEGFQGVSLFKKKFRPKENKGKGKDDDALAIKFVLEWDMNVADSGTDNSHVAQLKANFKVVDKALKMVRGTMDKLQKQYIAKLAEASNKAKEAQEGVEAARTERDQAQAEVEQTREEAKQA</sequence>
<dbReference type="Proteomes" id="UP001141806">
    <property type="component" value="Unassembled WGS sequence"/>
</dbReference>
<gene>
    <name evidence="2" type="ORF">NE237_014939</name>
</gene>
<name>A0A9Q0KCW7_9MAGN</name>
<organism evidence="2 3">
    <name type="scientific">Protea cynaroides</name>
    <dbReference type="NCBI Taxonomy" id="273540"/>
    <lineage>
        <taxon>Eukaryota</taxon>
        <taxon>Viridiplantae</taxon>
        <taxon>Streptophyta</taxon>
        <taxon>Embryophyta</taxon>
        <taxon>Tracheophyta</taxon>
        <taxon>Spermatophyta</taxon>
        <taxon>Magnoliopsida</taxon>
        <taxon>Proteales</taxon>
        <taxon>Proteaceae</taxon>
        <taxon>Protea</taxon>
    </lineage>
</organism>
<keyword evidence="3" id="KW-1185">Reference proteome</keyword>
<dbReference type="AlphaFoldDB" id="A0A9Q0KCW7"/>
<evidence type="ECO:0000313" key="2">
    <source>
        <dbReference type="EMBL" id="KAJ4968238.1"/>
    </source>
</evidence>
<evidence type="ECO:0000256" key="1">
    <source>
        <dbReference type="SAM" id="MobiDB-lite"/>
    </source>
</evidence>
<dbReference type="EMBL" id="JAMYWD010000006">
    <property type="protein sequence ID" value="KAJ4968238.1"/>
    <property type="molecule type" value="Genomic_DNA"/>
</dbReference>
<evidence type="ECO:0000313" key="3">
    <source>
        <dbReference type="Proteomes" id="UP001141806"/>
    </source>
</evidence>
<feature type="region of interest" description="Disordered" evidence="1">
    <location>
        <begin position="139"/>
        <end position="170"/>
    </location>
</feature>
<feature type="compositionally biased region" description="Basic and acidic residues" evidence="1">
    <location>
        <begin position="11"/>
        <end position="22"/>
    </location>
</feature>
<reference evidence="2" key="1">
    <citation type="journal article" date="2023" name="Plant J.">
        <title>The genome of the king protea, Protea cynaroides.</title>
        <authorList>
            <person name="Chang J."/>
            <person name="Duong T.A."/>
            <person name="Schoeman C."/>
            <person name="Ma X."/>
            <person name="Roodt D."/>
            <person name="Barker N."/>
            <person name="Li Z."/>
            <person name="Van de Peer Y."/>
            <person name="Mizrachi E."/>
        </authorList>
    </citation>
    <scope>NUCLEOTIDE SEQUENCE</scope>
    <source>
        <tissue evidence="2">Young leaves</tissue>
    </source>
</reference>